<evidence type="ECO:0000256" key="16">
    <source>
        <dbReference type="ARBA" id="ARBA00079592"/>
    </source>
</evidence>
<dbReference type="InterPro" id="IPR020561">
    <property type="entry name" value="PRibGlycinamid_synth_ATP-grasp"/>
</dbReference>
<evidence type="ECO:0000256" key="2">
    <source>
        <dbReference type="ARBA" id="ARBA00001946"/>
    </source>
</evidence>
<dbReference type="SMART" id="SM01210">
    <property type="entry name" value="GARS_C"/>
    <property type="match status" value="1"/>
</dbReference>
<dbReference type="GO" id="GO:0004637">
    <property type="term" value="F:phosphoribosylamine-glycine ligase activity"/>
    <property type="evidence" value="ECO:0007669"/>
    <property type="project" value="UniProtKB-UniRule"/>
</dbReference>
<dbReference type="Pfam" id="PF02844">
    <property type="entry name" value="GARS_N"/>
    <property type="match status" value="1"/>
</dbReference>
<dbReference type="GO" id="GO:0009113">
    <property type="term" value="P:purine nucleobase biosynthetic process"/>
    <property type="evidence" value="ECO:0007669"/>
    <property type="project" value="InterPro"/>
</dbReference>
<keyword evidence="7" id="KW-0479">Metal-binding</keyword>
<dbReference type="SUPFAM" id="SSF52440">
    <property type="entry name" value="PreATP-grasp domain"/>
    <property type="match status" value="1"/>
</dbReference>
<comment type="pathway">
    <text evidence="3 17">Purine metabolism; IMP biosynthesis via de novo pathway; N(1)-(5-phospho-D-ribosyl)glycinamide from 5-phospho-alpha-D-ribose 1-diphosphate: step 2/2.</text>
</comment>
<gene>
    <name evidence="17" type="primary">purD</name>
    <name evidence="20" type="ORF">CAL13_07945</name>
</gene>
<evidence type="ECO:0000256" key="9">
    <source>
        <dbReference type="ARBA" id="ARBA00022755"/>
    </source>
</evidence>
<dbReference type="Gene3D" id="3.40.50.20">
    <property type="match status" value="1"/>
</dbReference>
<dbReference type="SUPFAM" id="SSF56059">
    <property type="entry name" value="Glutathione synthetase ATP-binding domain-like"/>
    <property type="match status" value="1"/>
</dbReference>
<dbReference type="Proteomes" id="UP000194139">
    <property type="component" value="Chromosome"/>
</dbReference>
<dbReference type="InterPro" id="IPR011761">
    <property type="entry name" value="ATP-grasp"/>
</dbReference>
<dbReference type="InterPro" id="IPR011054">
    <property type="entry name" value="Rudment_hybrid_motif"/>
</dbReference>
<keyword evidence="11" id="KW-0460">Magnesium</keyword>
<dbReference type="GO" id="GO:0006189">
    <property type="term" value="P:'de novo' IMP biosynthetic process"/>
    <property type="evidence" value="ECO:0007669"/>
    <property type="project" value="UniProtKB-UniRule"/>
</dbReference>
<dbReference type="InterPro" id="IPR037123">
    <property type="entry name" value="PRibGlycinamide_synth_C_sf"/>
</dbReference>
<comment type="catalytic activity">
    <reaction evidence="17">
        <text>5-phospho-beta-D-ribosylamine + glycine + ATP = N(1)-(5-phospho-beta-D-ribosyl)glycinamide + ADP + phosphate + H(+)</text>
        <dbReference type="Rhea" id="RHEA:17453"/>
        <dbReference type="ChEBI" id="CHEBI:15378"/>
        <dbReference type="ChEBI" id="CHEBI:30616"/>
        <dbReference type="ChEBI" id="CHEBI:43474"/>
        <dbReference type="ChEBI" id="CHEBI:57305"/>
        <dbReference type="ChEBI" id="CHEBI:58681"/>
        <dbReference type="ChEBI" id="CHEBI:143788"/>
        <dbReference type="ChEBI" id="CHEBI:456216"/>
        <dbReference type="EC" id="6.3.4.13"/>
    </reaction>
</comment>
<dbReference type="PANTHER" id="PTHR43472:SF1">
    <property type="entry name" value="PHOSPHORIBOSYLAMINE--GLYCINE LIGASE, CHLOROPLASTIC"/>
    <property type="match status" value="1"/>
</dbReference>
<protein>
    <recommendedName>
        <fullName evidence="5 17">Phosphoribosylamine--glycine ligase</fullName>
        <ecNumber evidence="4 17">6.3.4.13</ecNumber>
    </recommendedName>
    <alternativeName>
        <fullName evidence="16 17">GARS</fullName>
    </alternativeName>
    <alternativeName>
        <fullName evidence="14 17">Glycinamide ribonucleotide synthetase</fullName>
    </alternativeName>
    <alternativeName>
        <fullName evidence="15 17">Phosphoribosylglycinamide synthetase</fullName>
    </alternativeName>
</protein>
<dbReference type="PROSITE" id="PS50975">
    <property type="entry name" value="ATP_GRASP"/>
    <property type="match status" value="1"/>
</dbReference>
<sequence>MKLLVIGSGGREHALAWRLAQSPRVHKVFVAPGNGGTQRGSLQNVPFTSAEELADFVQREGVAFTVVGPEAPLAAGVVDIFRARGLKIFGPTKAAAQLESSKDYAKAFMVRHNIPTARYQTFSDPAQAHAYIDQEGAPIVIKADGLAAGKGVVVATTLDEAHAAVDAMLGDGSLGAAGARVVIEECLEGEEASFIVMVDGRNVLALATSQDHKRLLDGDQGPNTGGMGAYSPAPVVTPELHHRIMREVILPTVQGMARDGLPYTGFLYAGLMIASGDDPDRAIKVLEFNCRMGDPETQPIMMRIKSDFVDVVEHAIAGTLDQADIVWDRRTALGVVLAAHNYPGTPRTGDTITGLPEDASDCMVFHAATRAHDGRITTAGGRVLCVTALGDSVRMARERVYETVDRIAFDGRQYRTDIGWRALKRGPAKPKAA</sequence>
<dbReference type="HAMAP" id="MF_00138">
    <property type="entry name" value="GARS"/>
    <property type="match status" value="1"/>
</dbReference>
<evidence type="ECO:0000256" key="10">
    <source>
        <dbReference type="ARBA" id="ARBA00022840"/>
    </source>
</evidence>
<evidence type="ECO:0000256" key="11">
    <source>
        <dbReference type="ARBA" id="ARBA00022842"/>
    </source>
</evidence>
<dbReference type="AlphaFoldDB" id="A0A1W6YYG7"/>
<dbReference type="InterPro" id="IPR020562">
    <property type="entry name" value="PRibGlycinamide_synth_N"/>
</dbReference>
<dbReference type="InterPro" id="IPR016185">
    <property type="entry name" value="PreATP-grasp_dom_sf"/>
</dbReference>
<evidence type="ECO:0000256" key="4">
    <source>
        <dbReference type="ARBA" id="ARBA00013255"/>
    </source>
</evidence>
<evidence type="ECO:0000313" key="20">
    <source>
        <dbReference type="EMBL" id="ARP86140.1"/>
    </source>
</evidence>
<dbReference type="RefSeq" id="WP_086072024.1">
    <property type="nucleotide sequence ID" value="NZ_CP021109.1"/>
</dbReference>
<comment type="similarity">
    <text evidence="13 17">Belongs to the GARS family.</text>
</comment>
<organism evidence="20 21">
    <name type="scientific">Bordetella genomosp. 9</name>
    <dbReference type="NCBI Taxonomy" id="1416803"/>
    <lineage>
        <taxon>Bacteria</taxon>
        <taxon>Pseudomonadati</taxon>
        <taxon>Pseudomonadota</taxon>
        <taxon>Betaproteobacteria</taxon>
        <taxon>Burkholderiales</taxon>
        <taxon>Alcaligenaceae</taxon>
        <taxon>Bordetella</taxon>
    </lineage>
</organism>
<dbReference type="SUPFAM" id="SSF51246">
    <property type="entry name" value="Rudiment single hybrid motif"/>
    <property type="match status" value="1"/>
</dbReference>
<evidence type="ECO:0000259" key="19">
    <source>
        <dbReference type="PROSITE" id="PS50975"/>
    </source>
</evidence>
<dbReference type="Gene3D" id="3.30.1490.20">
    <property type="entry name" value="ATP-grasp fold, A domain"/>
    <property type="match status" value="1"/>
</dbReference>
<keyword evidence="10 18" id="KW-0067">ATP-binding</keyword>
<evidence type="ECO:0000256" key="7">
    <source>
        <dbReference type="ARBA" id="ARBA00022723"/>
    </source>
</evidence>
<evidence type="ECO:0000256" key="13">
    <source>
        <dbReference type="ARBA" id="ARBA00038345"/>
    </source>
</evidence>
<dbReference type="PANTHER" id="PTHR43472">
    <property type="entry name" value="PHOSPHORIBOSYLAMINE--GLYCINE LIGASE"/>
    <property type="match status" value="1"/>
</dbReference>
<dbReference type="Gene3D" id="3.90.600.10">
    <property type="entry name" value="Phosphoribosylglycinamide synthetase, C-terminal domain"/>
    <property type="match status" value="1"/>
</dbReference>
<evidence type="ECO:0000256" key="8">
    <source>
        <dbReference type="ARBA" id="ARBA00022741"/>
    </source>
</evidence>
<dbReference type="Pfam" id="PF01071">
    <property type="entry name" value="GARS_A"/>
    <property type="match status" value="1"/>
</dbReference>
<dbReference type="InterPro" id="IPR000115">
    <property type="entry name" value="PRibGlycinamide_synth"/>
</dbReference>
<keyword evidence="6 17" id="KW-0436">Ligase</keyword>
<dbReference type="NCBIfam" id="TIGR00877">
    <property type="entry name" value="purD"/>
    <property type="match status" value="1"/>
</dbReference>
<dbReference type="EC" id="6.3.4.13" evidence="4 17"/>
<name>A0A1W6YYG7_9BORD</name>
<evidence type="ECO:0000256" key="12">
    <source>
        <dbReference type="ARBA" id="ARBA00023211"/>
    </source>
</evidence>
<dbReference type="GO" id="GO:0005524">
    <property type="term" value="F:ATP binding"/>
    <property type="evidence" value="ECO:0007669"/>
    <property type="project" value="UniProtKB-UniRule"/>
</dbReference>
<dbReference type="InterPro" id="IPR013815">
    <property type="entry name" value="ATP_grasp_subdomain_1"/>
</dbReference>
<dbReference type="UniPathway" id="UPA00074">
    <property type="reaction ID" value="UER00125"/>
</dbReference>
<comment type="cofactor">
    <cofactor evidence="2">
        <name>Mg(2+)</name>
        <dbReference type="ChEBI" id="CHEBI:18420"/>
    </cofactor>
</comment>
<evidence type="ECO:0000256" key="18">
    <source>
        <dbReference type="PROSITE-ProRule" id="PRU00409"/>
    </source>
</evidence>
<reference evidence="20 21" key="1">
    <citation type="submission" date="2017-05" db="EMBL/GenBank/DDBJ databases">
        <title>Complete and WGS of Bordetella genogroups.</title>
        <authorList>
            <person name="Spilker T."/>
            <person name="LiPuma J."/>
        </authorList>
    </citation>
    <scope>NUCLEOTIDE SEQUENCE [LARGE SCALE GENOMIC DNA]</scope>
    <source>
        <strain evidence="20 21">AU17164</strain>
    </source>
</reference>
<feature type="domain" description="ATP-grasp" evidence="19">
    <location>
        <begin position="106"/>
        <end position="317"/>
    </location>
</feature>
<dbReference type="Pfam" id="PF02843">
    <property type="entry name" value="GARS_C"/>
    <property type="match status" value="1"/>
</dbReference>
<evidence type="ECO:0000313" key="21">
    <source>
        <dbReference type="Proteomes" id="UP000194139"/>
    </source>
</evidence>
<dbReference type="FunFam" id="3.30.470.20:FF:000031">
    <property type="entry name" value="Phosphoribosylamine--glycine ligase"/>
    <property type="match status" value="1"/>
</dbReference>
<evidence type="ECO:0000256" key="3">
    <source>
        <dbReference type="ARBA" id="ARBA00005174"/>
    </source>
</evidence>
<accession>A0A1W6YYG7</accession>
<evidence type="ECO:0000256" key="6">
    <source>
        <dbReference type="ARBA" id="ARBA00022598"/>
    </source>
</evidence>
<dbReference type="Gene3D" id="3.30.470.20">
    <property type="entry name" value="ATP-grasp fold, B domain"/>
    <property type="match status" value="1"/>
</dbReference>
<keyword evidence="21" id="KW-1185">Reference proteome</keyword>
<dbReference type="EMBL" id="CP021109">
    <property type="protein sequence ID" value="ARP86140.1"/>
    <property type="molecule type" value="Genomic_DNA"/>
</dbReference>
<keyword evidence="9 17" id="KW-0658">Purine biosynthesis</keyword>
<dbReference type="FunFam" id="3.40.50.20:FF:000006">
    <property type="entry name" value="Phosphoribosylamine--glycine ligase, chloroplastic"/>
    <property type="match status" value="1"/>
</dbReference>
<evidence type="ECO:0000256" key="14">
    <source>
        <dbReference type="ARBA" id="ARBA00042242"/>
    </source>
</evidence>
<dbReference type="FunFam" id="3.90.600.10:FF:000001">
    <property type="entry name" value="Trifunctional purine biosynthetic protein adenosine-3"/>
    <property type="match status" value="1"/>
</dbReference>
<comment type="cofactor">
    <cofactor evidence="1">
        <name>Mn(2+)</name>
        <dbReference type="ChEBI" id="CHEBI:29035"/>
    </cofactor>
</comment>
<evidence type="ECO:0000256" key="17">
    <source>
        <dbReference type="HAMAP-Rule" id="MF_00138"/>
    </source>
</evidence>
<keyword evidence="12" id="KW-0464">Manganese</keyword>
<dbReference type="FunFam" id="3.30.1490.20:FF:000006">
    <property type="entry name" value="phosphoribosylamine--glycine ligase, chloroplastic-like"/>
    <property type="match status" value="1"/>
</dbReference>
<evidence type="ECO:0000256" key="15">
    <source>
        <dbReference type="ARBA" id="ARBA00042864"/>
    </source>
</evidence>
<dbReference type="SMART" id="SM01209">
    <property type="entry name" value="GARS_A"/>
    <property type="match status" value="1"/>
</dbReference>
<keyword evidence="8 18" id="KW-0547">Nucleotide-binding</keyword>
<evidence type="ECO:0000256" key="5">
    <source>
        <dbReference type="ARBA" id="ARBA00020605"/>
    </source>
</evidence>
<proteinExistence type="inferred from homology"/>
<dbReference type="InterPro" id="IPR020560">
    <property type="entry name" value="PRibGlycinamide_synth_C-dom"/>
</dbReference>
<dbReference type="GO" id="GO:0046872">
    <property type="term" value="F:metal ion binding"/>
    <property type="evidence" value="ECO:0007669"/>
    <property type="project" value="UniProtKB-KW"/>
</dbReference>
<evidence type="ECO:0000256" key="1">
    <source>
        <dbReference type="ARBA" id="ARBA00001936"/>
    </source>
</evidence>